<name>A0AAV7Z0T8_9EUKA</name>
<dbReference type="Pfam" id="PF20206">
    <property type="entry name" value="Tra1_ring"/>
    <property type="match status" value="1"/>
</dbReference>
<reference evidence="1" key="1">
    <citation type="submission" date="2022-08" db="EMBL/GenBank/DDBJ databases">
        <title>Novel sulphate-reducing endosymbionts in the free-living metamonad Anaeramoeba.</title>
        <authorList>
            <person name="Jerlstrom-Hultqvist J."/>
            <person name="Cepicka I."/>
            <person name="Gallot-Lavallee L."/>
            <person name="Salas-Leiva D."/>
            <person name="Curtis B.A."/>
            <person name="Zahonova K."/>
            <person name="Pipaliya S."/>
            <person name="Dacks J."/>
            <person name="Roger A.J."/>
        </authorList>
    </citation>
    <scope>NUCLEOTIDE SEQUENCE</scope>
    <source>
        <strain evidence="1">Busselton2</strain>
    </source>
</reference>
<protein>
    <submittedName>
        <fullName evidence="1">Uncharacterized protein</fullName>
    </submittedName>
</protein>
<evidence type="ECO:0000313" key="1">
    <source>
        <dbReference type="EMBL" id="KAJ3434584.1"/>
    </source>
</evidence>
<evidence type="ECO:0000313" key="2">
    <source>
        <dbReference type="Proteomes" id="UP001146793"/>
    </source>
</evidence>
<gene>
    <name evidence="1" type="ORF">M0812_01702</name>
</gene>
<organism evidence="1 2">
    <name type="scientific">Anaeramoeba flamelloides</name>
    <dbReference type="NCBI Taxonomy" id="1746091"/>
    <lineage>
        <taxon>Eukaryota</taxon>
        <taxon>Metamonada</taxon>
        <taxon>Anaeramoebidae</taxon>
        <taxon>Anaeramoeba</taxon>
    </lineage>
</organism>
<sequence>MENKFEEINKLFTLLLKDIYLSNRYVRNISEEIIQKFCPSNKISNLISKLKDENFLKIINGEKDFNKISLIVKIGILEFFTFLLKIKPEINFSTRQFNYILNFSTNILKNKQIHKKNSTDFYIKLLIVSINCITELILRKDYNFLDFNLIFTLLLDYLQNFGKITDTIKDSLKRIKDQKNMSILISIKNKILQQISIINQTNYNQTNPNSNNQQMNNNNLLQCLKILLTIFPSIFENDTETEKILINLLAQQSLKKVIETKQDLFIPMEVSNIFSNLPTPSPSSHFEKVLQYMIELDSSLKKYTGNSSFEKLDKYLNNNSQKTIEYLFKNPNQSSLFIPIIKNKKKSTKLRNILLNNFKEILFNNQINNESKIQICQILLKRNSKLFTNDNNMIKLLIESSIKNDQIVWECLMKYCTKNIQEIDFLFHLTKIFSIEEQFYNKKSNSNNNSNDNDSVDNNEQVHLNSFNNSNIIKYFLLEFVPKNYTNETKIKIFNSLLIYIKTKSIPNKNKTNTIKYLLIPLIKYELKNRKSNLFNNQNLLINLILNLYNNNLDQYIKTSKEYLNSIILFQSNSFNYSDYIQVLIFEKSLLIELLKLLLFLLKLLDFKKINNILIKLIDQIIGFSLKYLNDTNPFVRVVVYQIFLELFNTDKIKSQLILQIFKSLLKENENYCNKKFQKIFSGFLNYFDKLSKIDNNNNNNITLTWISYFIKSLKEDFFSTQKINSLL</sequence>
<proteinExistence type="predicted"/>
<comment type="caution">
    <text evidence="1">The sequence shown here is derived from an EMBL/GenBank/DDBJ whole genome shotgun (WGS) entry which is preliminary data.</text>
</comment>
<dbReference type="Proteomes" id="UP001146793">
    <property type="component" value="Unassembled WGS sequence"/>
</dbReference>
<dbReference type="EMBL" id="JANTQA010000042">
    <property type="protein sequence ID" value="KAJ3434584.1"/>
    <property type="molecule type" value="Genomic_DNA"/>
</dbReference>
<accession>A0AAV7Z0T8</accession>
<dbReference type="AlphaFoldDB" id="A0AAV7Z0T8"/>
<dbReference type="InterPro" id="IPR046805">
    <property type="entry name" value="Tra1_ring"/>
</dbReference>